<dbReference type="AlphaFoldDB" id="A0A1E1K763"/>
<evidence type="ECO:0000313" key="3">
    <source>
        <dbReference type="Proteomes" id="UP000178912"/>
    </source>
</evidence>
<accession>A0A1E1K763</accession>
<feature type="region of interest" description="Disordered" evidence="1">
    <location>
        <begin position="67"/>
        <end position="88"/>
    </location>
</feature>
<gene>
    <name evidence="2" type="ORF">RAG0_03891</name>
</gene>
<proteinExistence type="predicted"/>
<keyword evidence="3" id="KW-1185">Reference proteome</keyword>
<evidence type="ECO:0000313" key="2">
    <source>
        <dbReference type="EMBL" id="CZS93750.1"/>
    </source>
</evidence>
<sequence length="163" mass="18447">MDSGLRIQDDDESRDWDWDWDWDWGSGRISKDSPLGLEEGRANCAECGWSSRMRSWRALHLRDQGFDNSKAKSKGQKKGETNKQGTSQSTACFFLDRARAGWPLRTRRWGSSFNKSWPELMIGELISSSLQRGGCQSGSQDSFQLEGTVPQVRAAFSQISLYA</sequence>
<name>A0A1E1K763_9HELO</name>
<dbReference type="Proteomes" id="UP000178912">
    <property type="component" value="Unassembled WGS sequence"/>
</dbReference>
<reference evidence="3" key="1">
    <citation type="submission" date="2016-03" db="EMBL/GenBank/DDBJ databases">
        <authorList>
            <person name="Guldener U."/>
        </authorList>
    </citation>
    <scope>NUCLEOTIDE SEQUENCE [LARGE SCALE GENOMIC DNA]</scope>
    <source>
        <strain evidence="3">04CH-RAC-A.6.1</strain>
    </source>
</reference>
<evidence type="ECO:0000256" key="1">
    <source>
        <dbReference type="SAM" id="MobiDB-lite"/>
    </source>
</evidence>
<protein>
    <submittedName>
        <fullName evidence="2">Uncharacterized protein</fullName>
    </submittedName>
</protein>
<organism evidence="2 3">
    <name type="scientific">Rhynchosporium agropyri</name>
    <dbReference type="NCBI Taxonomy" id="914238"/>
    <lineage>
        <taxon>Eukaryota</taxon>
        <taxon>Fungi</taxon>
        <taxon>Dikarya</taxon>
        <taxon>Ascomycota</taxon>
        <taxon>Pezizomycotina</taxon>
        <taxon>Leotiomycetes</taxon>
        <taxon>Helotiales</taxon>
        <taxon>Ploettnerulaceae</taxon>
        <taxon>Rhynchosporium</taxon>
    </lineage>
</organism>
<dbReference type="EMBL" id="FJUX01000016">
    <property type="protein sequence ID" value="CZS93750.1"/>
    <property type="molecule type" value="Genomic_DNA"/>
</dbReference>